<evidence type="ECO:0000256" key="5">
    <source>
        <dbReference type="ARBA" id="ARBA00022840"/>
    </source>
</evidence>
<dbReference type="Pfam" id="PF00005">
    <property type="entry name" value="ABC_tran"/>
    <property type="match status" value="2"/>
</dbReference>
<feature type="domain" description="ABC transporter" evidence="6">
    <location>
        <begin position="386"/>
        <end position="636"/>
    </location>
</feature>
<dbReference type="NCBIfam" id="TIGR01727">
    <property type="entry name" value="oligo_HPY"/>
    <property type="match status" value="2"/>
</dbReference>
<dbReference type="SUPFAM" id="SSF52540">
    <property type="entry name" value="P-loop containing nucleoside triphosphate hydrolases"/>
    <property type="match status" value="2"/>
</dbReference>
<dbReference type="InterPro" id="IPR013563">
    <property type="entry name" value="Oligopep_ABC_C"/>
</dbReference>
<dbReference type="NCBIfam" id="NF007739">
    <property type="entry name" value="PRK10419.1"/>
    <property type="match status" value="2"/>
</dbReference>
<accession>Q5P024</accession>
<dbReference type="InterPro" id="IPR050319">
    <property type="entry name" value="ABC_transp_ATP-bind"/>
</dbReference>
<dbReference type="InterPro" id="IPR027417">
    <property type="entry name" value="P-loop_NTPase"/>
</dbReference>
<dbReference type="OrthoDB" id="9802772at2"/>
<dbReference type="RefSeq" id="WP_011239005.1">
    <property type="nucleotide sequence ID" value="NC_006513.1"/>
</dbReference>
<protein>
    <submittedName>
        <fullName evidence="7">ABC transporter, ATP-binding protein</fullName>
    </submittedName>
</protein>
<organism evidence="7 8">
    <name type="scientific">Aromatoleum aromaticum (strain DSM 19018 / LMG 30748 / EbN1)</name>
    <name type="common">Azoarcus sp. (strain EbN1)</name>
    <dbReference type="NCBI Taxonomy" id="76114"/>
    <lineage>
        <taxon>Bacteria</taxon>
        <taxon>Pseudomonadati</taxon>
        <taxon>Pseudomonadota</taxon>
        <taxon>Betaproteobacteria</taxon>
        <taxon>Rhodocyclales</taxon>
        <taxon>Rhodocyclaceae</taxon>
        <taxon>Aromatoleum</taxon>
    </lineage>
</organism>
<dbReference type="GO" id="GO:0015833">
    <property type="term" value="P:peptide transport"/>
    <property type="evidence" value="ECO:0007669"/>
    <property type="project" value="InterPro"/>
</dbReference>
<dbReference type="GO" id="GO:0005524">
    <property type="term" value="F:ATP binding"/>
    <property type="evidence" value="ECO:0007669"/>
    <property type="project" value="UniProtKB-KW"/>
</dbReference>
<dbReference type="InterPro" id="IPR017871">
    <property type="entry name" value="ABC_transporter-like_CS"/>
</dbReference>
<dbReference type="GO" id="GO:0055085">
    <property type="term" value="P:transmembrane transport"/>
    <property type="evidence" value="ECO:0007669"/>
    <property type="project" value="UniProtKB-ARBA"/>
</dbReference>
<keyword evidence="5 7" id="KW-0067">ATP-binding</keyword>
<dbReference type="PANTHER" id="PTHR43776:SF7">
    <property type="entry name" value="D,D-DIPEPTIDE TRANSPORT ATP-BINDING PROTEIN DDPF-RELATED"/>
    <property type="match status" value="1"/>
</dbReference>
<evidence type="ECO:0000313" key="7">
    <source>
        <dbReference type="EMBL" id="CAI09340.1"/>
    </source>
</evidence>
<dbReference type="PANTHER" id="PTHR43776">
    <property type="entry name" value="TRANSPORT ATP-BINDING PROTEIN"/>
    <property type="match status" value="1"/>
</dbReference>
<dbReference type="EMBL" id="CR555306">
    <property type="protein sequence ID" value="CAI09340.1"/>
    <property type="molecule type" value="Genomic_DNA"/>
</dbReference>
<keyword evidence="8" id="KW-1185">Reference proteome</keyword>
<proteinExistence type="inferred from homology"/>
<dbReference type="FunFam" id="3.40.50.300:FF:000016">
    <property type="entry name" value="Oligopeptide ABC transporter ATP-binding component"/>
    <property type="match status" value="2"/>
</dbReference>
<keyword evidence="4" id="KW-0547">Nucleotide-binding</keyword>
<dbReference type="eggNOG" id="COG4172">
    <property type="taxonomic scope" value="Bacteria"/>
</dbReference>
<gene>
    <name evidence="7" type="ORF">ebA5654</name>
</gene>
<sequence length="703" mass="76073">MVPYSDAIMARVAQGQGRPASCSSGEGRAPCGERSFDGPLLSVQGLHVAFNTSRGRTEALTDVSFDVDRNEVVAIVGESGSGKSVTALSIMGLLPRSGEVAAGRIAFEGRDLLRLDAKAMRQIRGRDIAMIFQDPMTSLNPILTIGSQITESLRIHKGMDAAQARHRAAELLSLVGITDAESRLDQYPHQFSGGMRQRVMIAIGLACDPKLIIADEPTTALDVTIQAQILELMKDLSVRLGIAMVIITHNLGVVARYADRVVVMYAGRVAEQGSAEAVFFRPRHLYTAGLLCSVPRLDSERCARLEAIEGLPPDLGKPQAGCRFAPRCPHEVAACKETPVLRATDTGGLSACVRADDLAAGRIHWLGNQYGAAAIAPSRIPGKVLVSVEGLARDYAVRTGWSGTTRTVKAVSDVSFTIGVGETLGLVGESGCGKSTVGRLLLRLEEPTAGRIEFDGRDVTHADHGELRSLRRRFQVVFQDPYASLNPRKSIGDIIAEPLRVHRITAGRAATRQRVEELLAQVGLRPDLHDRYPHQISGGQRQRVGIARALAMEPSFIVCDEAVSALDVSIQGQIVNLLADLQAKYGIAYLFIAHDLAVVRHISTRVMVMYLGRVMEVADRESLYGEPLHPYTRLLLEAAPTPDPAKEKLRHAALIRGELPSPFSPPSGCPFRTRCPMADDACSHTVPELREVRPGHRAACLKL</sequence>
<dbReference type="SMART" id="SM00382">
    <property type="entry name" value="AAA"/>
    <property type="match status" value="2"/>
</dbReference>
<keyword evidence="3" id="KW-1003">Cell membrane</keyword>
<comment type="similarity">
    <text evidence="1">Belongs to the ABC transporter superfamily.</text>
</comment>
<dbReference type="STRING" id="76114.ebA5654"/>
<dbReference type="PROSITE" id="PS50893">
    <property type="entry name" value="ABC_TRANSPORTER_2"/>
    <property type="match status" value="2"/>
</dbReference>
<evidence type="ECO:0000256" key="1">
    <source>
        <dbReference type="ARBA" id="ARBA00005417"/>
    </source>
</evidence>
<evidence type="ECO:0000256" key="3">
    <source>
        <dbReference type="ARBA" id="ARBA00022475"/>
    </source>
</evidence>
<dbReference type="InterPro" id="IPR003439">
    <property type="entry name" value="ABC_transporter-like_ATP-bd"/>
</dbReference>
<dbReference type="Proteomes" id="UP000006552">
    <property type="component" value="Chromosome"/>
</dbReference>
<evidence type="ECO:0000313" key="8">
    <source>
        <dbReference type="Proteomes" id="UP000006552"/>
    </source>
</evidence>
<dbReference type="Pfam" id="PF08352">
    <property type="entry name" value="oligo_HPY"/>
    <property type="match status" value="2"/>
</dbReference>
<dbReference type="Gene3D" id="3.40.50.300">
    <property type="entry name" value="P-loop containing nucleotide triphosphate hydrolases"/>
    <property type="match status" value="2"/>
</dbReference>
<dbReference type="NCBIfam" id="NF008453">
    <property type="entry name" value="PRK11308.1"/>
    <property type="match status" value="2"/>
</dbReference>
<dbReference type="PROSITE" id="PS00211">
    <property type="entry name" value="ABC_TRANSPORTER_1"/>
    <property type="match status" value="2"/>
</dbReference>
<dbReference type="InterPro" id="IPR003593">
    <property type="entry name" value="AAA+_ATPase"/>
</dbReference>
<evidence type="ECO:0000256" key="2">
    <source>
        <dbReference type="ARBA" id="ARBA00022448"/>
    </source>
</evidence>
<evidence type="ECO:0000256" key="4">
    <source>
        <dbReference type="ARBA" id="ARBA00022741"/>
    </source>
</evidence>
<keyword evidence="3" id="KW-0472">Membrane</keyword>
<dbReference type="HOGENOM" id="CLU_000604_86_2_4"/>
<keyword evidence="2" id="KW-0813">Transport</keyword>
<dbReference type="GO" id="GO:0016887">
    <property type="term" value="F:ATP hydrolysis activity"/>
    <property type="evidence" value="ECO:0007669"/>
    <property type="project" value="InterPro"/>
</dbReference>
<dbReference type="KEGG" id="eba:ebA5654"/>
<dbReference type="AlphaFoldDB" id="Q5P024"/>
<reference evidence="7 8" key="1">
    <citation type="journal article" date="2005" name="Arch. Microbiol.">
        <title>The genome sequence of an anaerobic aromatic-degrading denitrifying bacterium, strain EbN1.</title>
        <authorList>
            <person name="Rabus R."/>
            <person name="Kube M."/>
            <person name="Heider J."/>
            <person name="Beck A."/>
            <person name="Heitmann K."/>
            <person name="Widdel F."/>
            <person name="Reinhardt R."/>
        </authorList>
    </citation>
    <scope>NUCLEOTIDE SEQUENCE [LARGE SCALE GENOMIC DNA]</scope>
    <source>
        <strain evidence="7 8">EbN1</strain>
    </source>
</reference>
<feature type="domain" description="ABC transporter" evidence="6">
    <location>
        <begin position="43"/>
        <end position="291"/>
    </location>
</feature>
<dbReference type="CDD" id="cd03257">
    <property type="entry name" value="ABC_NikE_OppD_transporters"/>
    <property type="match status" value="2"/>
</dbReference>
<evidence type="ECO:0000259" key="6">
    <source>
        <dbReference type="PROSITE" id="PS50893"/>
    </source>
</evidence>
<name>Q5P024_AROAE</name>